<dbReference type="PANTHER" id="PTHR46000:SF11">
    <property type="entry name" value="SEVEN TM RECEPTOR"/>
    <property type="match status" value="1"/>
</dbReference>
<evidence type="ECO:0000313" key="3">
    <source>
        <dbReference type="Proteomes" id="UP000829354"/>
    </source>
</evidence>
<accession>A0AAE9F2J2</accession>
<feature type="transmembrane region" description="Helical" evidence="1">
    <location>
        <begin position="20"/>
        <end position="39"/>
    </location>
</feature>
<keyword evidence="1" id="KW-0812">Transmembrane</keyword>
<keyword evidence="1" id="KW-0472">Membrane</keyword>
<feature type="transmembrane region" description="Helical" evidence="1">
    <location>
        <begin position="48"/>
        <end position="71"/>
    </location>
</feature>
<proteinExistence type="predicted"/>
<dbReference type="AlphaFoldDB" id="A0AAE9F2J2"/>
<name>A0AAE9F2J2_CAEBR</name>
<protein>
    <submittedName>
        <fullName evidence="2">Uncharacterized protein</fullName>
    </submittedName>
</protein>
<dbReference type="Proteomes" id="UP000829354">
    <property type="component" value="Chromosome V"/>
</dbReference>
<keyword evidence="1" id="KW-1133">Transmembrane helix</keyword>
<feature type="transmembrane region" description="Helical" evidence="1">
    <location>
        <begin position="114"/>
        <end position="134"/>
    </location>
</feature>
<reference evidence="2 3" key="1">
    <citation type="submission" date="2022-04" db="EMBL/GenBank/DDBJ databases">
        <title>Chromosome-level reference genomes for two strains of Caenorhabditis briggsae: an improved platform for comparative genomics.</title>
        <authorList>
            <person name="Stevens L."/>
            <person name="Andersen E."/>
        </authorList>
    </citation>
    <scope>NUCLEOTIDE SEQUENCE [LARGE SCALE GENOMIC DNA]</scope>
    <source>
        <strain evidence="2">VX34</strain>
        <tissue evidence="2">Whole-organism</tissue>
    </source>
</reference>
<dbReference type="InterPro" id="IPR019428">
    <property type="entry name" value="7TM_GPCR_serpentine_rcpt_Str"/>
</dbReference>
<evidence type="ECO:0000313" key="2">
    <source>
        <dbReference type="EMBL" id="UMM32851.1"/>
    </source>
</evidence>
<keyword evidence="3" id="KW-1185">Reference proteome</keyword>
<dbReference type="PANTHER" id="PTHR46000">
    <property type="entry name" value="SEVEN TM RECEPTOR-RELATED"/>
    <property type="match status" value="1"/>
</dbReference>
<dbReference type="EMBL" id="CP092624">
    <property type="protein sequence ID" value="UMM32851.1"/>
    <property type="molecule type" value="Genomic_DNA"/>
</dbReference>
<sequence length="141" mass="16423">MVPGPYTRYAQYARNVAQLGFVSTSFFCFLIIILTTFFLKRKFGSYKYLLIVFPACGIVFASIEFLIYPVIPKKFTFVSPVHKLQDVYFHNAGYVFYSTSHPFYLDRDSVTCLISFYTGVYACTTSLLSVQFLYRYWAVFQ</sequence>
<organism evidence="2 3">
    <name type="scientific">Caenorhabditis briggsae</name>
    <dbReference type="NCBI Taxonomy" id="6238"/>
    <lineage>
        <taxon>Eukaryota</taxon>
        <taxon>Metazoa</taxon>
        <taxon>Ecdysozoa</taxon>
        <taxon>Nematoda</taxon>
        <taxon>Chromadorea</taxon>
        <taxon>Rhabditida</taxon>
        <taxon>Rhabditina</taxon>
        <taxon>Rhabditomorpha</taxon>
        <taxon>Rhabditoidea</taxon>
        <taxon>Rhabditidae</taxon>
        <taxon>Peloderinae</taxon>
        <taxon>Caenorhabditis</taxon>
    </lineage>
</organism>
<evidence type="ECO:0000256" key="1">
    <source>
        <dbReference type="SAM" id="Phobius"/>
    </source>
</evidence>
<gene>
    <name evidence="2" type="ORF">L5515_006515</name>
</gene>
<dbReference type="Pfam" id="PF10326">
    <property type="entry name" value="7TM_GPCR_Str"/>
    <property type="match status" value="1"/>
</dbReference>